<dbReference type="PANTHER" id="PTHR21456">
    <property type="entry name" value="FAMILY WITH SEQUENCE SIMILARITY 102"/>
    <property type="match status" value="1"/>
</dbReference>
<accession>A0AAF0AZ21</accession>
<reference evidence="2 3" key="1">
    <citation type="journal article" date="2023" name="G3 (Bethesda)">
        <title>A high-quality reference genome for the fission yeast Schizosaccharomyces osmophilus.</title>
        <authorList>
            <person name="Jia G.S."/>
            <person name="Zhang W.C."/>
            <person name="Liang Y."/>
            <person name="Liu X.H."/>
            <person name="Rhind N."/>
            <person name="Pidoux A."/>
            <person name="Brysch-Herzberg M."/>
            <person name="Du L.L."/>
        </authorList>
    </citation>
    <scope>NUCLEOTIDE SEQUENCE [LARGE SCALE GENOMIC DNA]</scope>
    <source>
        <strain evidence="2 3">CBS 15793</strain>
    </source>
</reference>
<evidence type="ECO:0000259" key="1">
    <source>
        <dbReference type="PROSITE" id="PS51840"/>
    </source>
</evidence>
<protein>
    <submittedName>
        <fullName evidence="2">Cortical variant C2 domain protein</fullName>
    </submittedName>
</protein>
<dbReference type="Pfam" id="PF10358">
    <property type="entry name" value="NT-C2"/>
    <property type="match status" value="1"/>
</dbReference>
<dbReference type="InterPro" id="IPR039931">
    <property type="entry name" value="EEIG1/2-like"/>
</dbReference>
<gene>
    <name evidence="2" type="ORF">SOMG_04094</name>
</gene>
<dbReference type="RefSeq" id="XP_056039262.1">
    <property type="nucleotide sequence ID" value="XM_056182881.1"/>
</dbReference>
<evidence type="ECO:0000313" key="3">
    <source>
        <dbReference type="Proteomes" id="UP001212411"/>
    </source>
</evidence>
<keyword evidence="3" id="KW-1185">Reference proteome</keyword>
<proteinExistence type="predicted"/>
<dbReference type="GeneID" id="80877570"/>
<dbReference type="InterPro" id="IPR019448">
    <property type="entry name" value="NT-C2"/>
</dbReference>
<dbReference type="PANTHER" id="PTHR21456:SF1">
    <property type="entry name" value="C2 NT-TYPE DOMAIN-CONTAINING PROTEIN"/>
    <property type="match status" value="1"/>
</dbReference>
<sequence length="274" mass="30818">MNIFIPKTRRPTFELYLKIQDLSNIPLVTGLVFTKWNVDGVHTRDCSGQTKCEPVLEHKVVWVYDTTILVRFVIDQANTLRERFLNFQIYSDSHSSSGIVRLGSLKINLAEYVGVGMDSRKYLLADSKINATLRIGIGLKQLSGADNFHVAKKLGKPQVFSGLTGLLTEGKELKRRDDEAAIAPGLASNWAEKMLTSIKDFNQKTSMFHMHTKNNKYDTKQIVDDIFFGGSGWAERPVLAEISDGTTDPSLVALEIRQRSWVLPSEKEQGKPFL</sequence>
<dbReference type="PROSITE" id="PS51840">
    <property type="entry name" value="C2_NT"/>
    <property type="match status" value="1"/>
</dbReference>
<evidence type="ECO:0000313" key="2">
    <source>
        <dbReference type="EMBL" id="WBW75019.1"/>
    </source>
</evidence>
<organism evidence="2 3">
    <name type="scientific">Schizosaccharomyces osmophilus</name>
    <dbReference type="NCBI Taxonomy" id="2545709"/>
    <lineage>
        <taxon>Eukaryota</taxon>
        <taxon>Fungi</taxon>
        <taxon>Dikarya</taxon>
        <taxon>Ascomycota</taxon>
        <taxon>Taphrinomycotina</taxon>
        <taxon>Schizosaccharomycetes</taxon>
        <taxon>Schizosaccharomycetales</taxon>
        <taxon>Schizosaccharomycetaceae</taxon>
        <taxon>Schizosaccharomyces</taxon>
    </lineage>
</organism>
<feature type="domain" description="C2 NT-type" evidence="1">
    <location>
        <begin position="3"/>
        <end position="141"/>
    </location>
</feature>
<dbReference type="Proteomes" id="UP001212411">
    <property type="component" value="Chromosome 3"/>
</dbReference>
<dbReference type="AlphaFoldDB" id="A0AAF0AZ21"/>
<name>A0AAF0AZ21_9SCHI</name>
<dbReference type="EMBL" id="CP115613">
    <property type="protein sequence ID" value="WBW75019.1"/>
    <property type="molecule type" value="Genomic_DNA"/>
</dbReference>
<dbReference type="KEGG" id="som:SOMG_04094"/>